<keyword evidence="6" id="KW-1185">Reference proteome</keyword>
<keyword evidence="1 3" id="KW-0732">Signal</keyword>
<evidence type="ECO:0000256" key="3">
    <source>
        <dbReference type="SAM" id="SignalP"/>
    </source>
</evidence>
<dbReference type="Gene3D" id="1.10.1130.10">
    <property type="entry name" value="Flavocytochrome C3, Chain A"/>
    <property type="match status" value="1"/>
</dbReference>
<evidence type="ECO:0000313" key="6">
    <source>
        <dbReference type="Proteomes" id="UP001161422"/>
    </source>
</evidence>
<proteinExistence type="predicted"/>
<organism evidence="5 6">
    <name type="scientific">Paraferrimonas sedimenticola</name>
    <dbReference type="NCBI Taxonomy" id="375674"/>
    <lineage>
        <taxon>Bacteria</taxon>
        <taxon>Pseudomonadati</taxon>
        <taxon>Pseudomonadota</taxon>
        <taxon>Gammaproteobacteria</taxon>
        <taxon>Alteromonadales</taxon>
        <taxon>Ferrimonadaceae</taxon>
        <taxon>Paraferrimonas</taxon>
    </lineage>
</organism>
<sequence>MSLKRKTVLATMLSAVFALGACSDGKDGAQGPQGPEGPQGPQGPEAPKPPLVISSAQAQVLEWSYGDGTVNVTFALQNQDGENIETLDRVQLMSTVTDENGMLANTIDVTYQVGSDTSVGTLEHTGDGVYSLVMPQEGVSADSTGIGYVRPGWKKASDGIPRTKRIMFNESDNLAKVQTTDDAKCVACHGEFDAASGNSTWGWHQHHHGLDNDQNVVIVEACSVCHTDVQKENGGWANNTLAMFGHGKKFDADNGMAYSGHSALWSNYSMDMKRCSTCHMDDVVFTATINGCATCHTSLQDPDNGLAVDHSGFTDANCTACHNADGGFYYDHSNGKARDEALNRYDFEVLSVARSDDKANILVTVKATDADGNAVDVTAIDPTDATPRGWATVMKNGEAMLPGRDAGHVARSTGVVAGSEADTFVYTIEHALPYMDGEVLLGGVDGRVYHNKDGEKPRAPITASNVKDVRRTSSDGLKCLNCHTEGLDGHGSQRGGFDLGGDACVQCHSAYNWEHDKQGQDHPMAWGPLVHNMHFGAYNEERGLGNMPTVDRNKKVECVACHTGDIDLANVAPALVLNGMDQDTVYGVTPIAANCASCHTTAAAKAHMEQSGGDFNVMVTPAGSHIGEDGSSFNVFDPEPIVESCSVCHSPAKMAEYHSY</sequence>
<reference evidence="5" key="1">
    <citation type="journal article" date="2014" name="Int. J. Syst. Evol. Microbiol.">
        <title>Complete genome sequence of Corynebacterium casei LMG S-19264T (=DSM 44701T), isolated from a smear-ripened cheese.</title>
        <authorList>
            <consortium name="US DOE Joint Genome Institute (JGI-PGF)"/>
            <person name="Walter F."/>
            <person name="Albersmeier A."/>
            <person name="Kalinowski J."/>
            <person name="Ruckert C."/>
        </authorList>
    </citation>
    <scope>NUCLEOTIDE SEQUENCE</scope>
    <source>
        <strain evidence="5">NBRC 101628</strain>
    </source>
</reference>
<feature type="signal peptide" evidence="3">
    <location>
        <begin position="1"/>
        <end position="20"/>
    </location>
</feature>
<dbReference type="SUPFAM" id="SSF48695">
    <property type="entry name" value="Multiheme cytochromes"/>
    <property type="match status" value="1"/>
</dbReference>
<dbReference type="Gene3D" id="3.90.10.10">
    <property type="entry name" value="Cytochrome C3"/>
    <property type="match status" value="1"/>
</dbReference>
<protein>
    <recommendedName>
        <fullName evidence="4">Outer membrane cytochrome MtrC/MtrF-like domain-containing protein</fullName>
    </recommendedName>
</protein>
<evidence type="ECO:0000259" key="4">
    <source>
        <dbReference type="Pfam" id="PF22113"/>
    </source>
</evidence>
<feature type="domain" description="Outer membrane cytochrome MtrC/MtrF-like" evidence="4">
    <location>
        <begin position="478"/>
        <end position="658"/>
    </location>
</feature>
<dbReference type="Pfam" id="PF22113">
    <property type="entry name" value="Mtrc-MtrF_II-IV_dom"/>
    <property type="match status" value="1"/>
</dbReference>
<dbReference type="Proteomes" id="UP001161422">
    <property type="component" value="Unassembled WGS sequence"/>
</dbReference>
<dbReference type="InterPro" id="IPR036280">
    <property type="entry name" value="Multihaem_cyt_sf"/>
</dbReference>
<dbReference type="Gene3D" id="1.20.5.320">
    <property type="entry name" value="6-Phosphogluconate Dehydrogenase, domain 3"/>
    <property type="match status" value="1"/>
</dbReference>
<gene>
    <name evidence="5" type="ORF">GCM10007895_02490</name>
</gene>
<accession>A0AA37RPY3</accession>
<name>A0AA37RPY3_9GAMM</name>
<dbReference type="EMBL" id="BSNC01000001">
    <property type="protein sequence ID" value="GLP94943.1"/>
    <property type="molecule type" value="Genomic_DNA"/>
</dbReference>
<evidence type="ECO:0000313" key="5">
    <source>
        <dbReference type="EMBL" id="GLP94943.1"/>
    </source>
</evidence>
<dbReference type="InterPro" id="IPR051829">
    <property type="entry name" value="Multiheme_Cytochr_ET"/>
</dbReference>
<dbReference type="InterPro" id="IPR054337">
    <property type="entry name" value="Mtrc-MtrF-like_dom_II/IV"/>
</dbReference>
<dbReference type="PANTHER" id="PTHR35038:SF6">
    <property type="entry name" value="SURFACE LOCALIZED DECAHEME CYTOCHROME C LIPOPROTEIN"/>
    <property type="match status" value="1"/>
</dbReference>
<comment type="caution">
    <text evidence="5">The sequence shown here is derived from an EMBL/GenBank/DDBJ whole genome shotgun (WGS) entry which is preliminary data.</text>
</comment>
<dbReference type="RefSeq" id="WP_141237396.1">
    <property type="nucleotide sequence ID" value="NZ_BSNC01000001.1"/>
</dbReference>
<evidence type="ECO:0000256" key="2">
    <source>
        <dbReference type="SAM" id="MobiDB-lite"/>
    </source>
</evidence>
<dbReference type="GO" id="GO:0016491">
    <property type="term" value="F:oxidoreductase activity"/>
    <property type="evidence" value="ECO:0007669"/>
    <property type="project" value="TreeGrafter"/>
</dbReference>
<evidence type="ECO:0000256" key="1">
    <source>
        <dbReference type="ARBA" id="ARBA00022729"/>
    </source>
</evidence>
<feature type="chain" id="PRO_5041250344" description="Outer membrane cytochrome MtrC/MtrF-like domain-containing protein" evidence="3">
    <location>
        <begin position="21"/>
        <end position="660"/>
    </location>
</feature>
<dbReference type="AlphaFoldDB" id="A0AA37RPY3"/>
<reference evidence="5" key="2">
    <citation type="submission" date="2023-01" db="EMBL/GenBank/DDBJ databases">
        <title>Draft genome sequence of Paraferrimonas sedimenticola strain NBRC 101628.</title>
        <authorList>
            <person name="Sun Q."/>
            <person name="Mori K."/>
        </authorList>
    </citation>
    <scope>NUCLEOTIDE SEQUENCE</scope>
    <source>
        <strain evidence="5">NBRC 101628</strain>
    </source>
</reference>
<feature type="region of interest" description="Disordered" evidence="2">
    <location>
        <begin position="26"/>
        <end position="50"/>
    </location>
</feature>
<dbReference type="PANTHER" id="PTHR35038">
    <property type="entry name" value="DISSIMILATORY SULFITE REDUCTASE SIRA"/>
    <property type="match status" value="1"/>
</dbReference>
<dbReference type="PROSITE" id="PS51257">
    <property type="entry name" value="PROKAR_LIPOPROTEIN"/>
    <property type="match status" value="1"/>
</dbReference>